<accession>A0AAI8YLN1</accession>
<comment type="caution">
    <text evidence="1">The sequence shown here is derived from an EMBL/GenBank/DDBJ whole genome shotgun (WGS) entry which is preliminary data.</text>
</comment>
<dbReference type="EMBL" id="CAUWAG010000012">
    <property type="protein sequence ID" value="CAJ2509332.1"/>
    <property type="molecule type" value="Genomic_DNA"/>
</dbReference>
<reference evidence="1" key="1">
    <citation type="submission" date="2023-10" db="EMBL/GenBank/DDBJ databases">
        <authorList>
            <person name="Hackl T."/>
        </authorList>
    </citation>
    <scope>NUCLEOTIDE SEQUENCE</scope>
</reference>
<sequence length="51" mass="5181">MPSLIDLLQSAEAGLAKVDWAGCGRGLGEDLVYSFAGGGRDGSMVNGDIPI</sequence>
<proteinExistence type="predicted"/>
<evidence type="ECO:0000313" key="2">
    <source>
        <dbReference type="Proteomes" id="UP001295740"/>
    </source>
</evidence>
<evidence type="ECO:0000313" key="1">
    <source>
        <dbReference type="EMBL" id="CAJ2509332.1"/>
    </source>
</evidence>
<protein>
    <submittedName>
        <fullName evidence="1">Uu.00g143580.m01.CDS01</fullName>
    </submittedName>
</protein>
<dbReference type="Proteomes" id="UP001295740">
    <property type="component" value="Unassembled WGS sequence"/>
</dbReference>
<organism evidence="1 2">
    <name type="scientific">Anthostomella pinea</name>
    <dbReference type="NCBI Taxonomy" id="933095"/>
    <lineage>
        <taxon>Eukaryota</taxon>
        <taxon>Fungi</taxon>
        <taxon>Dikarya</taxon>
        <taxon>Ascomycota</taxon>
        <taxon>Pezizomycotina</taxon>
        <taxon>Sordariomycetes</taxon>
        <taxon>Xylariomycetidae</taxon>
        <taxon>Xylariales</taxon>
        <taxon>Xylariaceae</taxon>
        <taxon>Anthostomella</taxon>
    </lineage>
</organism>
<dbReference type="AlphaFoldDB" id="A0AAI8YLN1"/>
<gene>
    <name evidence="1" type="ORF">KHLLAP_LOCUS9800</name>
</gene>
<name>A0AAI8YLN1_9PEZI</name>
<keyword evidence="2" id="KW-1185">Reference proteome</keyword>